<dbReference type="SMART" id="SM00327">
    <property type="entry name" value="VWA"/>
    <property type="match status" value="1"/>
</dbReference>
<evidence type="ECO:0000256" key="2">
    <source>
        <dbReference type="SAM" id="Phobius"/>
    </source>
</evidence>
<accession>A0AAU8K1H1</accession>
<name>A0AAU8K1H1_9ACTN</name>
<dbReference type="PROSITE" id="PS50234">
    <property type="entry name" value="VWFA"/>
    <property type="match status" value="1"/>
</dbReference>
<feature type="region of interest" description="Disordered" evidence="1">
    <location>
        <begin position="1"/>
        <end position="21"/>
    </location>
</feature>
<dbReference type="InterPro" id="IPR002035">
    <property type="entry name" value="VWF_A"/>
</dbReference>
<feature type="region of interest" description="Disordered" evidence="1">
    <location>
        <begin position="44"/>
        <end position="63"/>
    </location>
</feature>
<feature type="region of interest" description="Disordered" evidence="1">
    <location>
        <begin position="745"/>
        <end position="779"/>
    </location>
</feature>
<feature type="compositionally biased region" description="Low complexity" evidence="1">
    <location>
        <begin position="1"/>
        <end position="18"/>
    </location>
</feature>
<reference evidence="5" key="1">
    <citation type="submission" date="2024-06" db="EMBL/GenBank/DDBJ databases">
        <title>The genome sequences of Kitasatospora sp. strain HUAS MG31.</title>
        <authorList>
            <person name="Mo P."/>
        </authorList>
    </citation>
    <scope>NUCLEOTIDE SEQUENCE</scope>
    <source>
        <strain evidence="5">HUAS MG31</strain>
    </source>
</reference>
<feature type="domain" description="VWFA" evidence="4">
    <location>
        <begin position="67"/>
        <end position="275"/>
    </location>
</feature>
<proteinExistence type="predicted"/>
<dbReference type="SUPFAM" id="SSF53300">
    <property type="entry name" value="vWA-like"/>
    <property type="match status" value="1"/>
</dbReference>
<dbReference type="EMBL" id="CP159872">
    <property type="protein sequence ID" value="XCM82035.1"/>
    <property type="molecule type" value="Genomic_DNA"/>
</dbReference>
<protein>
    <submittedName>
        <fullName evidence="5">VWA domain-containing protein</fullName>
    </submittedName>
</protein>
<feature type="chain" id="PRO_5043583021" evidence="3">
    <location>
        <begin position="50"/>
        <end position="779"/>
    </location>
</feature>
<evidence type="ECO:0000259" key="4">
    <source>
        <dbReference type="PROSITE" id="PS50234"/>
    </source>
</evidence>
<sequence>MLHLPLAPTRGRAATAATRRPRRGLGRAAAVLAAAALLTTGLPAGPAVADDPPPTSGRPASEIGPVNYAVAVDESGSLQPADLERERAAAVRIALGEVHHASTVGILGFASADQPGQHPVDEVCPPTVLDAVGRERIGACAAQLHSRTPAEGQGTDFPAAILQAVSRLTATDPAVPRVLFVLTDGKLDVKDSPSYGDPGHRVAAGEEALAGALAAAKSAGIQVWPLGFGTEPDRAALDRMAAGGFQEGCVSLPGARPRASVVKDSGEVGTALEAAFAAAHCLRTGDVQTGRPPVDLQVRISPLATVGSIVVDKGDPLVTATYFDPSGRQITGPGSDPDSSFEFSGRDKAVESLRITDPMPGPWRIHLDAPEGHRSQVASVSVLWRGALNSSITLNPPSPRAGEKAAVTVRLQTRKGLEITDREDLKDLAVTSVLEGEGFPAIPITLADDGAAPDARAGDAAFTGTVTVPAGVTGRITASSTLTASGLAADQNRPFNSVVSPAVPLVTAAFSLDGDRRVHPGEALRGTLTLRNDDTAPHSLRATVTDVAPGLLTLAPDSITLAPKESRTVEVTLTAGDSRAFGRLLGRDGVTVGGKVSVSDTSDTSGADRIVVEQELSVAVTPPPTFLERWWWALLLLGALVAVAVLALLVRFRIKNLRRSPAGLQLILLDDRGRELGKHTASAGSGGWYEFEVDGVGGPHPRLVRRLGGTYRVQRSQDGGALLELRRRPLTRLVAGSPVPLSDGLNLMLGAGRRPTTPPPRAGGRPLPQERITPPNDLL</sequence>
<keyword evidence="2" id="KW-0472">Membrane</keyword>
<evidence type="ECO:0000313" key="5">
    <source>
        <dbReference type="EMBL" id="XCM82035.1"/>
    </source>
</evidence>
<dbReference type="Gene3D" id="3.40.50.410">
    <property type="entry name" value="von Willebrand factor, type A domain"/>
    <property type="match status" value="1"/>
</dbReference>
<dbReference type="InterPro" id="IPR036465">
    <property type="entry name" value="vWFA_dom_sf"/>
</dbReference>
<keyword evidence="2" id="KW-0812">Transmembrane</keyword>
<feature type="signal peptide" evidence="3">
    <location>
        <begin position="1"/>
        <end position="49"/>
    </location>
</feature>
<keyword evidence="2" id="KW-1133">Transmembrane helix</keyword>
<keyword evidence="3" id="KW-0732">Signal</keyword>
<feature type="transmembrane region" description="Helical" evidence="2">
    <location>
        <begin position="630"/>
        <end position="650"/>
    </location>
</feature>
<evidence type="ECO:0000256" key="1">
    <source>
        <dbReference type="SAM" id="MobiDB-lite"/>
    </source>
</evidence>
<organism evidence="5">
    <name type="scientific">Kitasatospora camelliae</name>
    <dbReference type="NCBI Taxonomy" id="3156397"/>
    <lineage>
        <taxon>Bacteria</taxon>
        <taxon>Bacillati</taxon>
        <taxon>Actinomycetota</taxon>
        <taxon>Actinomycetes</taxon>
        <taxon>Kitasatosporales</taxon>
        <taxon>Streptomycetaceae</taxon>
        <taxon>Kitasatospora</taxon>
    </lineage>
</organism>
<dbReference type="AlphaFoldDB" id="A0AAU8K1H1"/>
<evidence type="ECO:0000256" key="3">
    <source>
        <dbReference type="SAM" id="SignalP"/>
    </source>
</evidence>
<dbReference type="CDD" id="cd00198">
    <property type="entry name" value="vWFA"/>
    <property type="match status" value="1"/>
</dbReference>
<gene>
    <name evidence="5" type="ORF">ABWK59_25610</name>
</gene>
<dbReference type="KEGG" id="kcm:ABWK59_25610"/>
<dbReference type="RefSeq" id="WP_354642962.1">
    <property type="nucleotide sequence ID" value="NZ_CP159872.1"/>
</dbReference>